<dbReference type="AlphaFoldDB" id="A0A6A4JF19"/>
<keyword evidence="7" id="KW-1185">Reference proteome</keyword>
<dbReference type="Proteomes" id="UP000466442">
    <property type="component" value="Unassembled WGS sequence"/>
</dbReference>
<comment type="subcellular location">
    <subcellularLocation>
        <location evidence="1">Cell membrane</location>
        <topology evidence="1">Multi-pass membrane protein</topology>
    </subcellularLocation>
</comment>
<dbReference type="InterPro" id="IPR013604">
    <property type="entry name" value="7TM_chemorcpt"/>
</dbReference>
<proteinExistence type="predicted"/>
<dbReference type="GO" id="GO:0050909">
    <property type="term" value="P:sensory perception of taste"/>
    <property type="evidence" value="ECO:0007669"/>
    <property type="project" value="InterPro"/>
</dbReference>
<protein>
    <recommendedName>
        <fullName evidence="8">Gustatory receptor</fullName>
    </recommendedName>
</protein>
<name>A0A6A4JF19_APOLU</name>
<evidence type="ECO:0000313" key="6">
    <source>
        <dbReference type="EMBL" id="KAF6206812.1"/>
    </source>
</evidence>
<dbReference type="OrthoDB" id="7477935at2759"/>
<evidence type="ECO:0000256" key="1">
    <source>
        <dbReference type="ARBA" id="ARBA00004651"/>
    </source>
</evidence>
<keyword evidence="2" id="KW-1003">Cell membrane</keyword>
<dbReference type="EMBL" id="WIXP02000008">
    <property type="protein sequence ID" value="KAF6206812.1"/>
    <property type="molecule type" value="Genomic_DNA"/>
</dbReference>
<evidence type="ECO:0008006" key="8">
    <source>
        <dbReference type="Google" id="ProtNLM"/>
    </source>
</evidence>
<evidence type="ECO:0000256" key="4">
    <source>
        <dbReference type="ARBA" id="ARBA00022989"/>
    </source>
</evidence>
<comment type="caution">
    <text evidence="6">The sequence shown here is derived from an EMBL/GenBank/DDBJ whole genome shotgun (WGS) entry which is preliminary data.</text>
</comment>
<gene>
    <name evidence="6" type="ORF">GE061_018048</name>
</gene>
<sequence length="131" mass="14767">MAFAELKVPLHQQLYTYVWVSVLAAILICTLRGCHSATSQANSCNELLLKHLVHTNKPEYKEQSLLVLHLCARKNLVFKAFKSFTINYTLGISMMAAYLTYVIVMFQVDHASKTSHSSMNPETTTLLSTEN</sequence>
<keyword evidence="4" id="KW-1133">Transmembrane helix</keyword>
<dbReference type="GO" id="GO:0005886">
    <property type="term" value="C:plasma membrane"/>
    <property type="evidence" value="ECO:0007669"/>
    <property type="project" value="UniProtKB-SubCell"/>
</dbReference>
<reference evidence="6" key="1">
    <citation type="journal article" date="2021" name="Mol. Ecol. Resour.">
        <title>Apolygus lucorum genome provides insights into omnivorousness and mesophyll feeding.</title>
        <authorList>
            <person name="Liu Y."/>
            <person name="Liu H."/>
            <person name="Wang H."/>
            <person name="Huang T."/>
            <person name="Liu B."/>
            <person name="Yang B."/>
            <person name="Yin L."/>
            <person name="Li B."/>
            <person name="Zhang Y."/>
            <person name="Zhang S."/>
            <person name="Jiang F."/>
            <person name="Zhang X."/>
            <person name="Ren Y."/>
            <person name="Wang B."/>
            <person name="Wang S."/>
            <person name="Lu Y."/>
            <person name="Wu K."/>
            <person name="Fan W."/>
            <person name="Wang G."/>
        </authorList>
    </citation>
    <scope>NUCLEOTIDE SEQUENCE</scope>
    <source>
        <strain evidence="6">12Hb</strain>
    </source>
</reference>
<keyword evidence="5" id="KW-0472">Membrane</keyword>
<evidence type="ECO:0000256" key="5">
    <source>
        <dbReference type="ARBA" id="ARBA00023136"/>
    </source>
</evidence>
<evidence type="ECO:0000313" key="7">
    <source>
        <dbReference type="Proteomes" id="UP000466442"/>
    </source>
</evidence>
<accession>A0A6A4JF19</accession>
<evidence type="ECO:0000256" key="3">
    <source>
        <dbReference type="ARBA" id="ARBA00022692"/>
    </source>
</evidence>
<dbReference type="Pfam" id="PF08395">
    <property type="entry name" value="7tm_7"/>
    <property type="match status" value="1"/>
</dbReference>
<organism evidence="6 7">
    <name type="scientific">Apolygus lucorum</name>
    <name type="common">Small green plant bug</name>
    <name type="synonym">Lygocoris lucorum</name>
    <dbReference type="NCBI Taxonomy" id="248454"/>
    <lineage>
        <taxon>Eukaryota</taxon>
        <taxon>Metazoa</taxon>
        <taxon>Ecdysozoa</taxon>
        <taxon>Arthropoda</taxon>
        <taxon>Hexapoda</taxon>
        <taxon>Insecta</taxon>
        <taxon>Pterygota</taxon>
        <taxon>Neoptera</taxon>
        <taxon>Paraneoptera</taxon>
        <taxon>Hemiptera</taxon>
        <taxon>Heteroptera</taxon>
        <taxon>Panheteroptera</taxon>
        <taxon>Cimicomorpha</taxon>
        <taxon>Miridae</taxon>
        <taxon>Mirini</taxon>
        <taxon>Apolygus</taxon>
    </lineage>
</organism>
<keyword evidence="3" id="KW-0812">Transmembrane</keyword>
<evidence type="ECO:0000256" key="2">
    <source>
        <dbReference type="ARBA" id="ARBA00022475"/>
    </source>
</evidence>